<sequence length="124" mass="12908">MFIAAAVFVALAVLLHVYIWYLESFAWTTKARAVFGTGEQEALATQEMAFNQGFYNLFLALIALAGLLVAGGSRGTGIALMLAGTGSMLAAAALLFATSPDKRSAAIKQGVCPLLAVGLLVLVQ</sequence>
<reference evidence="3" key="1">
    <citation type="journal article" date="2019" name="Int. J. Syst. Evol. Microbiol.">
        <title>The Global Catalogue of Microorganisms (GCM) 10K type strain sequencing project: providing services to taxonomists for standard genome sequencing and annotation.</title>
        <authorList>
            <consortium name="The Broad Institute Genomics Platform"/>
            <consortium name="The Broad Institute Genome Sequencing Center for Infectious Disease"/>
            <person name="Wu L."/>
            <person name="Ma J."/>
        </authorList>
    </citation>
    <scope>NUCLEOTIDE SEQUENCE [LARGE SCALE GENOMIC DNA]</scope>
    <source>
        <strain evidence="3">CGMCC 1.15277</strain>
    </source>
</reference>
<keyword evidence="1" id="KW-1133">Transmembrane helix</keyword>
<feature type="transmembrane region" description="Helical" evidence="1">
    <location>
        <begin position="77"/>
        <end position="99"/>
    </location>
</feature>
<comment type="caution">
    <text evidence="2">The sequence shown here is derived from an EMBL/GenBank/DDBJ whole genome shotgun (WGS) entry which is preliminary data.</text>
</comment>
<evidence type="ECO:0000313" key="3">
    <source>
        <dbReference type="Proteomes" id="UP001596266"/>
    </source>
</evidence>
<dbReference type="EMBL" id="JBHSUA010000020">
    <property type="protein sequence ID" value="MFC6397533.1"/>
    <property type="molecule type" value="Genomic_DNA"/>
</dbReference>
<dbReference type="PANTHER" id="PTHR38446:SF1">
    <property type="entry name" value="BLL0914 PROTEIN"/>
    <property type="match status" value="1"/>
</dbReference>
<evidence type="ECO:0000256" key="1">
    <source>
        <dbReference type="SAM" id="Phobius"/>
    </source>
</evidence>
<keyword evidence="3" id="KW-1185">Reference proteome</keyword>
<protein>
    <submittedName>
        <fullName evidence="2">DUF1304 domain-containing protein</fullName>
    </submittedName>
</protein>
<organism evidence="2 3">
    <name type="scientific">Luteococcus sanguinis</name>
    <dbReference type="NCBI Taxonomy" id="174038"/>
    <lineage>
        <taxon>Bacteria</taxon>
        <taxon>Bacillati</taxon>
        <taxon>Actinomycetota</taxon>
        <taxon>Actinomycetes</taxon>
        <taxon>Propionibacteriales</taxon>
        <taxon>Propionibacteriaceae</taxon>
        <taxon>Luteococcus</taxon>
    </lineage>
</organism>
<proteinExistence type="predicted"/>
<keyword evidence="1" id="KW-0472">Membrane</keyword>
<evidence type="ECO:0000313" key="2">
    <source>
        <dbReference type="EMBL" id="MFC6397533.1"/>
    </source>
</evidence>
<dbReference type="RefSeq" id="WP_343885836.1">
    <property type="nucleotide sequence ID" value="NZ_BAAAKI010000010.1"/>
</dbReference>
<dbReference type="InterPro" id="IPR009732">
    <property type="entry name" value="DUF1304"/>
</dbReference>
<name>A0ABW1X4L2_9ACTN</name>
<keyword evidence="1" id="KW-0812">Transmembrane</keyword>
<dbReference type="PANTHER" id="PTHR38446">
    <property type="entry name" value="BLL0914 PROTEIN"/>
    <property type="match status" value="1"/>
</dbReference>
<feature type="transmembrane region" description="Helical" evidence="1">
    <location>
        <begin position="49"/>
        <end position="70"/>
    </location>
</feature>
<dbReference type="Pfam" id="PF06993">
    <property type="entry name" value="DUF1304"/>
    <property type="match status" value="1"/>
</dbReference>
<dbReference type="Proteomes" id="UP001596266">
    <property type="component" value="Unassembled WGS sequence"/>
</dbReference>
<gene>
    <name evidence="2" type="ORF">ACFP57_11145</name>
</gene>
<accession>A0ABW1X4L2</accession>